<dbReference type="Proteomes" id="UP000293562">
    <property type="component" value="Unassembled WGS sequence"/>
</dbReference>
<gene>
    <name evidence="1" type="ORF">EV201_1841</name>
</gene>
<dbReference type="NCBIfam" id="TIGR03519">
    <property type="entry name" value="T9SS_PorP_fam"/>
    <property type="match status" value="1"/>
</dbReference>
<reference evidence="1 2" key="1">
    <citation type="submission" date="2019-02" db="EMBL/GenBank/DDBJ databases">
        <title>Genomic Encyclopedia of Type Strains, Phase IV (KMG-IV): sequencing the most valuable type-strain genomes for metagenomic binning, comparative biology and taxonomic classification.</title>
        <authorList>
            <person name="Goeker M."/>
        </authorList>
    </citation>
    <scope>NUCLEOTIDE SEQUENCE [LARGE SCALE GENOMIC DNA]</scope>
    <source>
        <strain evidence="1 2">DSM 28825</strain>
    </source>
</reference>
<comment type="caution">
    <text evidence="1">The sequence shown here is derived from an EMBL/GenBank/DDBJ whole genome shotgun (WGS) entry which is preliminary data.</text>
</comment>
<protein>
    <submittedName>
        <fullName evidence="1">Type IX secretion system PorP/SprF family membrane protein</fullName>
    </submittedName>
</protein>
<evidence type="ECO:0000313" key="2">
    <source>
        <dbReference type="Proteomes" id="UP000293562"/>
    </source>
</evidence>
<keyword evidence="2" id="KW-1185">Reference proteome</keyword>
<dbReference type="AlphaFoldDB" id="A0A4Q7VLN5"/>
<name>A0A4Q7VLN5_9BACT</name>
<accession>A0A4Q7VLN5</accession>
<evidence type="ECO:0000313" key="1">
    <source>
        <dbReference type="EMBL" id="RZT97183.1"/>
    </source>
</evidence>
<proteinExistence type="predicted"/>
<dbReference type="InterPro" id="IPR019861">
    <property type="entry name" value="PorP/SprF_Bacteroidetes"/>
</dbReference>
<sequence length="312" mass="34998">MPYCNQMKRIFVILLFSIGVVWTGYGQQDKMFTQYLNYPSSINPAYAGSRGSTQILGIARRQWVGLDGAPKSAAISINSPISFFNMGVGLTLETDVIGPEKNTDLGVDFSYKIKLASTVFMNLGLKAGLTHQKVDLTNSRVVDQYDPLLQEINNDVLPNFGVGTYVYGDDFFVGFSIPRLLQNSIKEGGVLNAELDKSKLHYFLMAGYLVKVNPFIKLKPTMLFKATQGSRLSWDLSTMAIFLDKFWLGASYRDEDSVAGIFQVNINNQLRIGYSYDVAVSKLSSRTHGSHEISLSYDFVFKSKRLRSPRYF</sequence>
<dbReference type="EMBL" id="SHKN01000001">
    <property type="protein sequence ID" value="RZT97183.1"/>
    <property type="molecule type" value="Genomic_DNA"/>
</dbReference>
<organism evidence="1 2">
    <name type="scientific">Ancylomarina subtilis</name>
    <dbReference type="NCBI Taxonomy" id="1639035"/>
    <lineage>
        <taxon>Bacteria</taxon>
        <taxon>Pseudomonadati</taxon>
        <taxon>Bacteroidota</taxon>
        <taxon>Bacteroidia</taxon>
        <taxon>Marinilabiliales</taxon>
        <taxon>Marinifilaceae</taxon>
        <taxon>Ancylomarina</taxon>
    </lineage>
</organism>
<dbReference type="Pfam" id="PF11751">
    <property type="entry name" value="PorP_SprF"/>
    <property type="match status" value="1"/>
</dbReference>